<dbReference type="Proteomes" id="UP000485058">
    <property type="component" value="Unassembled WGS sequence"/>
</dbReference>
<dbReference type="GO" id="GO:0003779">
    <property type="term" value="F:actin binding"/>
    <property type="evidence" value="ECO:0007669"/>
    <property type="project" value="InterPro"/>
</dbReference>
<evidence type="ECO:0000313" key="2">
    <source>
        <dbReference type="Proteomes" id="UP000485058"/>
    </source>
</evidence>
<dbReference type="SUPFAM" id="SSF47050">
    <property type="entry name" value="VHP, Villin headpiece domain"/>
    <property type="match status" value="1"/>
</dbReference>
<dbReference type="AlphaFoldDB" id="A0A6A0ABP6"/>
<feature type="non-terminal residue" evidence="1">
    <location>
        <position position="1"/>
    </location>
</feature>
<comment type="caution">
    <text evidence="1">The sequence shown here is derived from an EMBL/GenBank/DDBJ whole genome shotgun (WGS) entry which is preliminary data.</text>
</comment>
<protein>
    <submittedName>
        <fullName evidence="1">HP domain-containing protein</fullName>
    </submittedName>
</protein>
<dbReference type="InterPro" id="IPR036886">
    <property type="entry name" value="Villin_headpiece_dom_sf"/>
</dbReference>
<gene>
    <name evidence="1" type="ORF">HaLaN_28953</name>
</gene>
<organism evidence="1 2">
    <name type="scientific">Haematococcus lacustris</name>
    <name type="common">Green alga</name>
    <name type="synonym">Haematococcus pluvialis</name>
    <dbReference type="NCBI Taxonomy" id="44745"/>
    <lineage>
        <taxon>Eukaryota</taxon>
        <taxon>Viridiplantae</taxon>
        <taxon>Chlorophyta</taxon>
        <taxon>core chlorophytes</taxon>
        <taxon>Chlorophyceae</taxon>
        <taxon>CS clade</taxon>
        <taxon>Chlamydomonadales</taxon>
        <taxon>Haematococcaceae</taxon>
        <taxon>Haematococcus</taxon>
    </lineage>
</organism>
<dbReference type="EMBL" id="BLLF01004735">
    <property type="protein sequence ID" value="GFH30156.1"/>
    <property type="molecule type" value="Genomic_DNA"/>
</dbReference>
<keyword evidence="2" id="KW-1185">Reference proteome</keyword>
<sequence length="64" mass="7359">GLPSPHDARNTINAAQLLKQKAFKFQPLKDWFPVEELVKLRLEDGIDPTCKEDYLEDSVFKEVS</sequence>
<dbReference type="Gene3D" id="1.10.950.10">
    <property type="entry name" value="Villin headpiece domain"/>
    <property type="match status" value="1"/>
</dbReference>
<proteinExistence type="predicted"/>
<name>A0A6A0ABP6_HAELA</name>
<dbReference type="GO" id="GO:0007010">
    <property type="term" value="P:cytoskeleton organization"/>
    <property type="evidence" value="ECO:0007669"/>
    <property type="project" value="InterPro"/>
</dbReference>
<accession>A0A6A0ABP6</accession>
<evidence type="ECO:0000313" key="1">
    <source>
        <dbReference type="EMBL" id="GFH30156.1"/>
    </source>
</evidence>
<reference evidence="1 2" key="1">
    <citation type="submission" date="2020-02" db="EMBL/GenBank/DDBJ databases">
        <title>Draft genome sequence of Haematococcus lacustris strain NIES-144.</title>
        <authorList>
            <person name="Morimoto D."/>
            <person name="Nakagawa S."/>
            <person name="Yoshida T."/>
            <person name="Sawayama S."/>
        </authorList>
    </citation>
    <scope>NUCLEOTIDE SEQUENCE [LARGE SCALE GENOMIC DNA]</scope>
    <source>
        <strain evidence="1 2">NIES-144</strain>
    </source>
</reference>
<feature type="non-terminal residue" evidence="1">
    <location>
        <position position="64"/>
    </location>
</feature>